<protein>
    <submittedName>
        <fullName evidence="4">Phosphopantetheine-binding protein</fullName>
    </submittedName>
</protein>
<dbReference type="AlphaFoldDB" id="A0A2T1C2D6"/>
<dbReference type="PROSITE" id="PS50075">
    <property type="entry name" value="CARRIER"/>
    <property type="match status" value="1"/>
</dbReference>
<sequence>METQTKQLNVTEVQAWLVSYLSQLLEINPDEINATTDFDRYGLDSSAAIGLTSDFGNWLGFELDPTLTYDYPTIETLVQHVVELSNSRG</sequence>
<dbReference type="SMART" id="SM00823">
    <property type="entry name" value="PKS_PP"/>
    <property type="match status" value="1"/>
</dbReference>
<reference evidence="4 5" key="1">
    <citation type="submission" date="2018-02" db="EMBL/GenBank/DDBJ databases">
        <authorList>
            <person name="Cohen D.B."/>
            <person name="Kent A.D."/>
        </authorList>
    </citation>
    <scope>NUCLEOTIDE SEQUENCE [LARGE SCALE GENOMIC DNA]</scope>
    <source>
        <strain evidence="4 5">CCAP 1448/3</strain>
    </source>
</reference>
<dbReference type="InterPro" id="IPR006162">
    <property type="entry name" value="Ppantetheine_attach_site"/>
</dbReference>
<dbReference type="RefSeq" id="WP_106289119.1">
    <property type="nucleotide sequence ID" value="NZ_CAWNTC010000068.1"/>
</dbReference>
<dbReference type="SMART" id="SM01294">
    <property type="entry name" value="PKS_PP_betabranch"/>
    <property type="match status" value="1"/>
</dbReference>
<dbReference type="SUPFAM" id="SSF47336">
    <property type="entry name" value="ACP-like"/>
    <property type="match status" value="1"/>
</dbReference>
<keyword evidence="2" id="KW-0597">Phosphoprotein</keyword>
<dbReference type="InterPro" id="IPR036736">
    <property type="entry name" value="ACP-like_sf"/>
</dbReference>
<dbReference type="InterPro" id="IPR009081">
    <property type="entry name" value="PP-bd_ACP"/>
</dbReference>
<dbReference type="PROSITE" id="PS00012">
    <property type="entry name" value="PHOSPHOPANTETHEINE"/>
    <property type="match status" value="1"/>
</dbReference>
<evidence type="ECO:0000256" key="1">
    <source>
        <dbReference type="ARBA" id="ARBA00022450"/>
    </source>
</evidence>
<accession>A0A2T1C2D6</accession>
<dbReference type="InterPro" id="IPR020806">
    <property type="entry name" value="PKS_PP-bd"/>
</dbReference>
<dbReference type="EMBL" id="PVWJ01000060">
    <property type="protein sequence ID" value="PSB02440.1"/>
    <property type="molecule type" value="Genomic_DNA"/>
</dbReference>
<dbReference type="Pfam" id="PF00550">
    <property type="entry name" value="PP-binding"/>
    <property type="match status" value="1"/>
</dbReference>
<evidence type="ECO:0000313" key="4">
    <source>
        <dbReference type="EMBL" id="PSB02440.1"/>
    </source>
</evidence>
<evidence type="ECO:0000313" key="5">
    <source>
        <dbReference type="Proteomes" id="UP000238762"/>
    </source>
</evidence>
<name>A0A2T1C2D6_9CYAN</name>
<dbReference type="Proteomes" id="UP000238762">
    <property type="component" value="Unassembled WGS sequence"/>
</dbReference>
<dbReference type="Gene3D" id="1.10.1200.10">
    <property type="entry name" value="ACP-like"/>
    <property type="match status" value="1"/>
</dbReference>
<dbReference type="GO" id="GO:0031177">
    <property type="term" value="F:phosphopantetheine binding"/>
    <property type="evidence" value="ECO:0007669"/>
    <property type="project" value="InterPro"/>
</dbReference>
<organism evidence="4 5">
    <name type="scientific">Merismopedia glauca CCAP 1448/3</name>
    <dbReference type="NCBI Taxonomy" id="1296344"/>
    <lineage>
        <taxon>Bacteria</taxon>
        <taxon>Bacillati</taxon>
        <taxon>Cyanobacteriota</taxon>
        <taxon>Cyanophyceae</taxon>
        <taxon>Synechococcales</taxon>
        <taxon>Merismopediaceae</taxon>
        <taxon>Merismopedia</taxon>
    </lineage>
</organism>
<keyword evidence="5" id="KW-1185">Reference proteome</keyword>
<proteinExistence type="predicted"/>
<gene>
    <name evidence="4" type="ORF">C7B64_13165</name>
</gene>
<keyword evidence="1" id="KW-0596">Phosphopantetheine</keyword>
<feature type="domain" description="Carrier" evidence="3">
    <location>
        <begin position="8"/>
        <end position="85"/>
    </location>
</feature>
<comment type="caution">
    <text evidence="4">The sequence shown here is derived from an EMBL/GenBank/DDBJ whole genome shotgun (WGS) entry which is preliminary data.</text>
</comment>
<evidence type="ECO:0000256" key="2">
    <source>
        <dbReference type="ARBA" id="ARBA00022553"/>
    </source>
</evidence>
<reference evidence="4 5" key="2">
    <citation type="submission" date="2018-03" db="EMBL/GenBank/DDBJ databases">
        <title>The ancient ancestry and fast evolution of plastids.</title>
        <authorList>
            <person name="Moore K.R."/>
            <person name="Magnabosco C."/>
            <person name="Momper L."/>
            <person name="Gold D.A."/>
            <person name="Bosak T."/>
            <person name="Fournier G.P."/>
        </authorList>
    </citation>
    <scope>NUCLEOTIDE SEQUENCE [LARGE SCALE GENOMIC DNA]</scope>
    <source>
        <strain evidence="4 5">CCAP 1448/3</strain>
    </source>
</reference>
<dbReference type="OrthoDB" id="425617at2"/>
<evidence type="ECO:0000259" key="3">
    <source>
        <dbReference type="PROSITE" id="PS50075"/>
    </source>
</evidence>